<reference evidence="2 3" key="1">
    <citation type="submission" date="2022-10" db="EMBL/GenBank/DDBJ databases">
        <title>Janthinobacterium sp. hw3 Genome sequencing.</title>
        <authorList>
            <person name="Park S."/>
        </authorList>
    </citation>
    <scope>NUCLEOTIDE SEQUENCE [LARGE SCALE GENOMIC DNA]</scope>
    <source>
        <strain evidence="3">hw3</strain>
    </source>
</reference>
<feature type="transmembrane region" description="Helical" evidence="1">
    <location>
        <begin position="16"/>
        <end position="37"/>
    </location>
</feature>
<comment type="caution">
    <text evidence="2">The sequence shown here is derived from an EMBL/GenBank/DDBJ whole genome shotgun (WGS) entry which is preliminary data.</text>
</comment>
<evidence type="ECO:0000256" key="1">
    <source>
        <dbReference type="SAM" id="Phobius"/>
    </source>
</evidence>
<keyword evidence="1" id="KW-0812">Transmembrane</keyword>
<dbReference type="EMBL" id="JAQQXR010000014">
    <property type="protein sequence ID" value="MDC8760514.1"/>
    <property type="molecule type" value="Genomic_DNA"/>
</dbReference>
<organism evidence="2 3">
    <name type="scientific">Janthinobacterium fluminis</name>
    <dbReference type="NCBI Taxonomy" id="2987524"/>
    <lineage>
        <taxon>Bacteria</taxon>
        <taxon>Pseudomonadati</taxon>
        <taxon>Pseudomonadota</taxon>
        <taxon>Betaproteobacteria</taxon>
        <taxon>Burkholderiales</taxon>
        <taxon>Oxalobacteraceae</taxon>
        <taxon>Janthinobacterium</taxon>
    </lineage>
</organism>
<keyword evidence="1" id="KW-0472">Membrane</keyword>
<keyword evidence="3" id="KW-1185">Reference proteome</keyword>
<gene>
    <name evidence="2" type="ORF">OIK44_23275</name>
</gene>
<accession>A0ABT5K6I7</accession>
<name>A0ABT5K6I7_9BURK</name>
<dbReference type="Proteomes" id="UP001221208">
    <property type="component" value="Unassembled WGS sequence"/>
</dbReference>
<protein>
    <submittedName>
        <fullName evidence="2">Uncharacterized protein</fullName>
    </submittedName>
</protein>
<evidence type="ECO:0000313" key="3">
    <source>
        <dbReference type="Proteomes" id="UP001221208"/>
    </source>
</evidence>
<sequence length="106" mass="12312">MLVHPNGKSRRIKRGFCWLGFLLPTLWAISEGLWRPFAFSLLGYYLYTRAFDFVNDLQIPALALLWPSYFVVMVIFGAFGKKWLVNDLLAHGYRDVPLEEKTNTLV</sequence>
<keyword evidence="1" id="KW-1133">Transmembrane helix</keyword>
<evidence type="ECO:0000313" key="2">
    <source>
        <dbReference type="EMBL" id="MDC8760514.1"/>
    </source>
</evidence>
<proteinExistence type="predicted"/>
<feature type="transmembrane region" description="Helical" evidence="1">
    <location>
        <begin position="57"/>
        <end position="79"/>
    </location>
</feature>